<evidence type="ECO:0000313" key="2">
    <source>
        <dbReference type="EMBL" id="ORY16666.1"/>
    </source>
</evidence>
<comment type="caution">
    <text evidence="2">The sequence shown here is derived from an EMBL/GenBank/DDBJ whole genome shotgun (WGS) entry which is preliminary data.</text>
</comment>
<gene>
    <name evidence="2" type="ORF">LY90DRAFT_677411</name>
</gene>
<organism evidence="2 3">
    <name type="scientific">Neocallimastix californiae</name>
    <dbReference type="NCBI Taxonomy" id="1754190"/>
    <lineage>
        <taxon>Eukaryota</taxon>
        <taxon>Fungi</taxon>
        <taxon>Fungi incertae sedis</taxon>
        <taxon>Chytridiomycota</taxon>
        <taxon>Chytridiomycota incertae sedis</taxon>
        <taxon>Neocallimastigomycetes</taxon>
        <taxon>Neocallimastigales</taxon>
        <taxon>Neocallimastigaceae</taxon>
        <taxon>Neocallimastix</taxon>
    </lineage>
</organism>
<evidence type="ECO:0000256" key="1">
    <source>
        <dbReference type="SAM" id="SignalP"/>
    </source>
</evidence>
<name>A0A1Y2A2D9_9FUNG</name>
<proteinExistence type="predicted"/>
<evidence type="ECO:0000313" key="3">
    <source>
        <dbReference type="Proteomes" id="UP000193920"/>
    </source>
</evidence>
<feature type="chain" id="PRO_5011003740" evidence="1">
    <location>
        <begin position="26"/>
        <end position="225"/>
    </location>
</feature>
<protein>
    <submittedName>
        <fullName evidence="2">Uncharacterized protein</fullName>
    </submittedName>
</protein>
<feature type="signal peptide" evidence="1">
    <location>
        <begin position="1"/>
        <end position="25"/>
    </location>
</feature>
<reference evidence="2 3" key="1">
    <citation type="submission" date="2016-08" db="EMBL/GenBank/DDBJ databases">
        <title>A Parts List for Fungal Cellulosomes Revealed by Comparative Genomics.</title>
        <authorList>
            <consortium name="DOE Joint Genome Institute"/>
            <person name="Haitjema C.H."/>
            <person name="Gilmore S.P."/>
            <person name="Henske J.K."/>
            <person name="Solomon K.V."/>
            <person name="De Groot R."/>
            <person name="Kuo A."/>
            <person name="Mondo S.J."/>
            <person name="Salamov A.A."/>
            <person name="Labutti K."/>
            <person name="Zhao Z."/>
            <person name="Chiniquy J."/>
            <person name="Barry K."/>
            <person name="Brewer H.M."/>
            <person name="Purvine S.O."/>
            <person name="Wright A.T."/>
            <person name="Boxma B."/>
            <person name="Van Alen T."/>
            <person name="Hackstein J.H."/>
            <person name="Baker S.E."/>
            <person name="Grigoriev I.V."/>
            <person name="O'Malley M.A."/>
        </authorList>
    </citation>
    <scope>NUCLEOTIDE SEQUENCE [LARGE SCALE GENOMIC DNA]</scope>
    <source>
        <strain evidence="2 3">G1</strain>
    </source>
</reference>
<dbReference type="AlphaFoldDB" id="A0A1Y2A2D9"/>
<sequence>MLQIINLLNVFIILFVINKIQLVKSQWPDSRIEYKTQDEVLNMTKEYKVSFYCKNKICVSANSYYADSTVKLPNEYGILVDYIIETCNYDQIISNKCDSETYCNYNSECLSNKCFFKNNSNDNNNTSIGYCMFNNQTPIVHCDSIYKAPTVFSGYKSYMYCGKAYRDQCNTDAECSSERCYQGVCQMGSNQMPSDSVPVGDCFTNIELFMSTTSKGHLYNIFLNI</sequence>
<dbReference type="EMBL" id="MCOG01000331">
    <property type="protein sequence ID" value="ORY16666.1"/>
    <property type="molecule type" value="Genomic_DNA"/>
</dbReference>
<accession>A0A1Y2A2D9</accession>
<keyword evidence="3" id="KW-1185">Reference proteome</keyword>
<keyword evidence="1" id="KW-0732">Signal</keyword>
<dbReference type="Proteomes" id="UP000193920">
    <property type="component" value="Unassembled WGS sequence"/>
</dbReference>